<dbReference type="OrthoDB" id="4529776at2"/>
<dbReference type="RefSeq" id="WP_023361536.1">
    <property type="nucleotide sequence ID" value="NC_022657.1"/>
</dbReference>
<dbReference type="InterPro" id="IPR029044">
    <property type="entry name" value="Nucleotide-diphossugar_trans"/>
</dbReference>
<dbReference type="Pfam" id="PF00535">
    <property type="entry name" value="Glycos_transf_2"/>
    <property type="match status" value="1"/>
</dbReference>
<dbReference type="AlphaFoldDB" id="U5VXF7"/>
<dbReference type="Gene3D" id="3.90.550.10">
    <property type="entry name" value="Spore Coat Polysaccharide Biosynthesis Protein SpsA, Chain A"/>
    <property type="match status" value="1"/>
</dbReference>
<dbReference type="HOGENOM" id="CLU_025996_0_2_11"/>
<dbReference type="Proteomes" id="UP000017746">
    <property type="component" value="Chromosome"/>
</dbReference>
<keyword evidence="2" id="KW-0808">Transferase</keyword>
<evidence type="ECO:0000259" key="1">
    <source>
        <dbReference type="Pfam" id="PF00535"/>
    </source>
</evidence>
<dbReference type="PANTHER" id="PTHR43685:SF2">
    <property type="entry name" value="GLYCOSYLTRANSFERASE 2-LIKE DOMAIN-CONTAINING PROTEIN"/>
    <property type="match status" value="1"/>
</dbReference>
<dbReference type="eggNOG" id="COG1216">
    <property type="taxonomic scope" value="Bacteria"/>
</dbReference>
<gene>
    <name evidence="2" type="ORF">AFR_15975</name>
</gene>
<proteinExistence type="predicted"/>
<dbReference type="PANTHER" id="PTHR43685">
    <property type="entry name" value="GLYCOSYLTRANSFERASE"/>
    <property type="match status" value="1"/>
</dbReference>
<evidence type="ECO:0000313" key="2">
    <source>
        <dbReference type="EMBL" id="AGZ41477.1"/>
    </source>
</evidence>
<dbReference type="SUPFAM" id="SSF53448">
    <property type="entry name" value="Nucleotide-diphospho-sugar transferases"/>
    <property type="match status" value="1"/>
</dbReference>
<sequence>MVIPCYNYGHYLQDCVQGVLDQDGVDVDVLIIDDDSPDGSVAVARKIADGDARVRLIEHHVNAGHIATYNEGLAAAEGDYVVLLSADDLVTPGSFQRATALMEAHPEVVMVHGFARTFKDVPPPPRTEMRSWTVWPGAEWVARICRAGGNPVATPEVMLRTSTMHQLGDYDPRVPHAGDFLMWLRAAALGGIGRVNDVDQAYYRVHGNNMHVQQFAGADTDLRQRYESFEIFFDEDGRDMPDADRLRTAARLAVAREALVIACACYETKPSTEEAALAGRLVALAEEIYPPARDSRLRRTYTRLVSRTEQGKGPLVPRSISAFNKRVRQHVEWRRWRRYGVESAVKLP</sequence>
<reference evidence="2 3" key="1">
    <citation type="journal article" date="2014" name="J. Biotechnol.">
        <title>Complete genome sequence of the actinobacterium Actinoplanes friuliensis HAG 010964, producer of the lipopeptide antibiotic friulimycin.</title>
        <authorList>
            <person name="Ruckert C."/>
            <person name="Szczepanowski R."/>
            <person name="Albersmeier A."/>
            <person name="Goesmann A."/>
            <person name="Fischer N."/>
            <person name="Steinkamper A."/>
            <person name="Puhler A."/>
            <person name="Biener R."/>
            <person name="Schwartz D."/>
            <person name="Kalinowski J."/>
        </authorList>
    </citation>
    <scope>NUCLEOTIDE SEQUENCE [LARGE SCALE GENOMIC DNA]</scope>
    <source>
        <strain evidence="2 3">DSM 7358</strain>
    </source>
</reference>
<dbReference type="STRING" id="1246995.AFR_15975"/>
<name>U5VXF7_9ACTN</name>
<protein>
    <submittedName>
        <fullName evidence="2">Glycosyl transferase family protein</fullName>
    </submittedName>
</protein>
<dbReference type="GO" id="GO:0016740">
    <property type="term" value="F:transferase activity"/>
    <property type="evidence" value="ECO:0007669"/>
    <property type="project" value="UniProtKB-KW"/>
</dbReference>
<accession>U5VXF7</accession>
<dbReference type="PATRIC" id="fig|1246995.3.peg.3242"/>
<organism evidence="2 3">
    <name type="scientific">Actinoplanes friuliensis DSM 7358</name>
    <dbReference type="NCBI Taxonomy" id="1246995"/>
    <lineage>
        <taxon>Bacteria</taxon>
        <taxon>Bacillati</taxon>
        <taxon>Actinomycetota</taxon>
        <taxon>Actinomycetes</taxon>
        <taxon>Micromonosporales</taxon>
        <taxon>Micromonosporaceae</taxon>
        <taxon>Actinoplanes</taxon>
    </lineage>
</organism>
<dbReference type="KEGG" id="afs:AFR_15975"/>
<dbReference type="InterPro" id="IPR050834">
    <property type="entry name" value="Glycosyltransf_2"/>
</dbReference>
<keyword evidence="3" id="KW-1185">Reference proteome</keyword>
<dbReference type="EMBL" id="CP006272">
    <property type="protein sequence ID" value="AGZ41477.1"/>
    <property type="molecule type" value="Genomic_DNA"/>
</dbReference>
<evidence type="ECO:0000313" key="3">
    <source>
        <dbReference type="Proteomes" id="UP000017746"/>
    </source>
</evidence>
<feature type="domain" description="Glycosyltransferase 2-like" evidence="1">
    <location>
        <begin position="2"/>
        <end position="133"/>
    </location>
</feature>
<dbReference type="InterPro" id="IPR001173">
    <property type="entry name" value="Glyco_trans_2-like"/>
</dbReference>